<dbReference type="AlphaFoldDB" id="A0A0F3IM15"/>
<reference evidence="2 3" key="2">
    <citation type="journal article" date="2016" name="Microb. Ecol.">
        <title>Genome Characteristics of a Novel Type I Methanotroph (Sn10-6) Isolated from a Flooded Indian Rice Field.</title>
        <authorList>
            <person name="Rahalkar M.C."/>
            <person name="Pandit P.S."/>
            <person name="Dhakephalkar P.K."/>
            <person name="Pore S."/>
            <person name="Arora P."/>
            <person name="Kapse N."/>
        </authorList>
    </citation>
    <scope>NUCLEOTIDE SEQUENCE [LARGE SCALE GENOMIC DNA]</scope>
    <source>
        <strain evidence="2 3">Sn10-6</strain>
    </source>
</reference>
<organism evidence="2 3">
    <name type="scientific">Methylocucumis oryzae</name>
    <dbReference type="NCBI Taxonomy" id="1632867"/>
    <lineage>
        <taxon>Bacteria</taxon>
        <taxon>Pseudomonadati</taxon>
        <taxon>Pseudomonadota</taxon>
        <taxon>Gammaproteobacteria</taxon>
        <taxon>Methylococcales</taxon>
        <taxon>Methylococcaceae</taxon>
        <taxon>Methylocucumis</taxon>
    </lineage>
</organism>
<reference evidence="3" key="1">
    <citation type="submission" date="2015-03" db="EMBL/GenBank/DDBJ databases">
        <title>Draft genome sequence of a novel methanotroph (Sn10-6) isolated from flooded ricefield rhizosphere in India.</title>
        <authorList>
            <person name="Pandit P.S."/>
            <person name="Pore S.D."/>
            <person name="Arora P."/>
            <person name="Kapse N.G."/>
            <person name="Dhakephalkar P.K."/>
            <person name="Rahalkar M.C."/>
        </authorList>
    </citation>
    <scope>NUCLEOTIDE SEQUENCE [LARGE SCALE GENOMIC DNA]</scope>
    <source>
        <strain evidence="3">Sn10-6</strain>
    </source>
</reference>
<dbReference type="Pfam" id="PF13451">
    <property type="entry name" value="zf_Tbcl"/>
    <property type="match status" value="1"/>
</dbReference>
<proteinExistence type="predicted"/>
<feature type="domain" description="Probable zinc-binding" evidence="1">
    <location>
        <begin position="30"/>
        <end position="75"/>
    </location>
</feature>
<dbReference type="OrthoDB" id="289270at2"/>
<dbReference type="EMBL" id="LAJX01000021">
    <property type="protein sequence ID" value="KJV07707.1"/>
    <property type="molecule type" value="Genomic_DNA"/>
</dbReference>
<evidence type="ECO:0000313" key="3">
    <source>
        <dbReference type="Proteomes" id="UP000033684"/>
    </source>
</evidence>
<keyword evidence="3" id="KW-1185">Reference proteome</keyword>
<gene>
    <name evidence="2" type="ORF">VZ94_02940</name>
</gene>
<evidence type="ECO:0000313" key="2">
    <source>
        <dbReference type="EMBL" id="KJV07707.1"/>
    </source>
</evidence>
<protein>
    <recommendedName>
        <fullName evidence="1">Probable zinc-binding domain-containing protein</fullName>
    </recommendedName>
</protein>
<evidence type="ECO:0000259" key="1">
    <source>
        <dbReference type="Pfam" id="PF13451"/>
    </source>
</evidence>
<dbReference type="Proteomes" id="UP000033684">
    <property type="component" value="Unassembled WGS sequence"/>
</dbReference>
<accession>A0A0F3IM15</accession>
<sequence>MNIPIDRSKWSVASQRSLAGCYDAATLYYEDIAYHCKKCGEPSVFSAVMQQRIYEETQKFIAWQPSLCISCENQREMLLEKINECRLSWQNEKATLAMSSDFLLRWYYLLKEVEKYGRKGSNPSVVIMITKLLRNL</sequence>
<comment type="caution">
    <text evidence="2">The sequence shown here is derived from an EMBL/GenBank/DDBJ whole genome shotgun (WGS) entry which is preliminary data.</text>
</comment>
<dbReference type="InterPro" id="IPR025306">
    <property type="entry name" value="Zn-bnd_dom_prob"/>
</dbReference>
<dbReference type="RefSeq" id="WP_045778099.1">
    <property type="nucleotide sequence ID" value="NZ_LAJX01000021.1"/>
</dbReference>
<name>A0A0F3IM15_9GAMM</name>